<dbReference type="GO" id="GO:0005524">
    <property type="term" value="F:ATP binding"/>
    <property type="evidence" value="ECO:0007669"/>
    <property type="project" value="UniProtKB-KW"/>
</dbReference>
<comment type="catalytic activity">
    <reaction evidence="2 3">
        <text>DNA(n) + a 2'-deoxyribonucleoside 5'-triphosphate = DNA(n+1) + diphosphate</text>
        <dbReference type="Rhea" id="RHEA:22508"/>
        <dbReference type="Rhea" id="RHEA-COMP:17339"/>
        <dbReference type="Rhea" id="RHEA-COMP:17340"/>
        <dbReference type="ChEBI" id="CHEBI:33019"/>
        <dbReference type="ChEBI" id="CHEBI:61560"/>
        <dbReference type="ChEBI" id="CHEBI:173112"/>
        <dbReference type="EC" id="2.7.7.7"/>
    </reaction>
</comment>
<accession>A0A1F5FUZ8</accession>
<evidence type="ECO:0000313" key="6">
    <source>
        <dbReference type="Proteomes" id="UP000179237"/>
    </source>
</evidence>
<dbReference type="Proteomes" id="UP000179237">
    <property type="component" value="Unassembled WGS sequence"/>
</dbReference>
<dbReference type="Gene3D" id="3.40.50.300">
    <property type="entry name" value="P-loop containing nucleotide triphosphate hydrolases"/>
    <property type="match status" value="1"/>
</dbReference>
<evidence type="ECO:0000259" key="4">
    <source>
        <dbReference type="SMART" id="SM00382"/>
    </source>
</evidence>
<comment type="similarity">
    <text evidence="3">Belongs to the DnaX/STICHEL family.</text>
</comment>
<gene>
    <name evidence="3" type="primary">dnaX</name>
    <name evidence="5" type="ORF">A2572_01885</name>
</gene>
<dbReference type="PANTHER" id="PTHR11669">
    <property type="entry name" value="REPLICATION FACTOR C / DNA POLYMERASE III GAMMA-TAU SUBUNIT"/>
    <property type="match status" value="1"/>
</dbReference>
<dbReference type="EMBL" id="MFAQ01000017">
    <property type="protein sequence ID" value="OGD83438.1"/>
    <property type="molecule type" value="Genomic_DNA"/>
</dbReference>
<dbReference type="GO" id="GO:0009360">
    <property type="term" value="C:DNA polymerase III complex"/>
    <property type="evidence" value="ECO:0007669"/>
    <property type="project" value="InterPro"/>
</dbReference>
<dbReference type="InterPro" id="IPR003593">
    <property type="entry name" value="AAA+_ATPase"/>
</dbReference>
<keyword evidence="3" id="KW-0067">ATP-binding</keyword>
<dbReference type="NCBIfam" id="TIGR02397">
    <property type="entry name" value="dnaX_nterm"/>
    <property type="match status" value="1"/>
</dbReference>
<dbReference type="CDD" id="cd00009">
    <property type="entry name" value="AAA"/>
    <property type="match status" value="1"/>
</dbReference>
<evidence type="ECO:0000256" key="3">
    <source>
        <dbReference type="RuleBase" id="RU364063"/>
    </source>
</evidence>
<keyword evidence="3" id="KW-0548">Nucleotidyltransferase</keyword>
<dbReference type="Pfam" id="PF13177">
    <property type="entry name" value="DNA_pol3_delta2"/>
    <property type="match status" value="1"/>
</dbReference>
<keyword evidence="3" id="KW-0808">Transferase</keyword>
<name>A0A1F5FUZ8_9BACT</name>
<feature type="domain" description="AAA+ ATPase" evidence="4">
    <location>
        <begin position="33"/>
        <end position="180"/>
    </location>
</feature>
<dbReference type="InterPro" id="IPR027417">
    <property type="entry name" value="P-loop_NTPase"/>
</dbReference>
<keyword evidence="3" id="KW-0235">DNA replication</keyword>
<comment type="caution">
    <text evidence="5">The sequence shown here is derived from an EMBL/GenBank/DDBJ whole genome shotgun (WGS) entry which is preliminary data.</text>
</comment>
<dbReference type="GO" id="GO:0003887">
    <property type="term" value="F:DNA-directed DNA polymerase activity"/>
    <property type="evidence" value="ECO:0007669"/>
    <property type="project" value="UniProtKB-KW"/>
</dbReference>
<keyword evidence="1 3" id="KW-0239">DNA-directed DNA polymerase</keyword>
<dbReference type="SMART" id="SM00382">
    <property type="entry name" value="AAA"/>
    <property type="match status" value="1"/>
</dbReference>
<dbReference type="Gene3D" id="1.10.8.60">
    <property type="match status" value="1"/>
</dbReference>
<dbReference type="InterPro" id="IPR012763">
    <property type="entry name" value="DNA_pol_III_sug/sutau_N"/>
</dbReference>
<evidence type="ECO:0000256" key="2">
    <source>
        <dbReference type="ARBA" id="ARBA00049244"/>
    </source>
</evidence>
<dbReference type="SUPFAM" id="SSF52540">
    <property type="entry name" value="P-loop containing nucleoside triphosphate hydrolases"/>
    <property type="match status" value="1"/>
</dbReference>
<keyword evidence="3" id="KW-0547">Nucleotide-binding</keyword>
<dbReference type="GO" id="GO:0006261">
    <property type="term" value="P:DNA-templated DNA replication"/>
    <property type="evidence" value="ECO:0007669"/>
    <property type="project" value="TreeGrafter"/>
</dbReference>
<dbReference type="EC" id="2.7.7.7" evidence="3"/>
<sequence length="510" mass="56523">MSYYQKYRPKKVSELNLFSVRDFFEAVLKSGQVSHAYLFVGPRGSGKTSAARILSQVVNCELNKDRRDNLLDPCGECSSCLSLNKGGAVDVIEIDAASNGLVEDIRDLREKVRLAPANLRKKVYIIDEVHMVSTAGFNALLKTLEEPPAHAMFILCTTESHKVPETIVSRCTKINFYKANEVEMIDSLKRVIEGESLLISDLALPVLASMSDGSFREAHKLLEQLAGFGVEITDSLILEKLGGASKVLIKMAVEAALSHDSAKVLEVFAELERGSSKAQIVLTMLITYLKQQMELAVKSGANVKEILKMLDMLIVSSEKIKVSPEPLLPLELVLLEISLGASGERPNTSLTEGQISKVEEKLQDVNNKLRDGAVLKPELEKVQTEEKKVDKVVSVEIRNELNTSLDKIKQEWGDFLDSFSASNGSLAGMLRNSSPMDLQGKQLVLEVRSRFQKDMLEREVKKKVIEGEMEKVWGPINLKMVVQEMEARTEPNTDDANVTSVNVDVEKIFG</sequence>
<dbReference type="InterPro" id="IPR050238">
    <property type="entry name" value="DNA_Rep/Repair_Clamp_Loader"/>
</dbReference>
<organism evidence="5 6">
    <name type="scientific">Candidatus Collierbacteria bacterium RIFOXYD1_FULL_40_9</name>
    <dbReference type="NCBI Taxonomy" id="1817731"/>
    <lineage>
        <taxon>Bacteria</taxon>
        <taxon>Candidatus Collieribacteriota</taxon>
    </lineage>
</organism>
<dbReference type="PANTHER" id="PTHR11669:SF0">
    <property type="entry name" value="PROTEIN STICHEL-LIKE 2"/>
    <property type="match status" value="1"/>
</dbReference>
<evidence type="ECO:0000256" key="1">
    <source>
        <dbReference type="ARBA" id="ARBA00022932"/>
    </source>
</evidence>
<dbReference type="AlphaFoldDB" id="A0A1F5FUZ8"/>
<proteinExistence type="inferred from homology"/>
<reference evidence="5 6" key="1">
    <citation type="journal article" date="2016" name="Nat. Commun.">
        <title>Thousands of microbial genomes shed light on interconnected biogeochemical processes in an aquifer system.</title>
        <authorList>
            <person name="Anantharaman K."/>
            <person name="Brown C.T."/>
            <person name="Hug L.A."/>
            <person name="Sharon I."/>
            <person name="Castelle C.J."/>
            <person name="Probst A.J."/>
            <person name="Thomas B.C."/>
            <person name="Singh A."/>
            <person name="Wilkins M.J."/>
            <person name="Karaoz U."/>
            <person name="Brodie E.L."/>
            <person name="Williams K.H."/>
            <person name="Hubbard S.S."/>
            <person name="Banfield J.F."/>
        </authorList>
    </citation>
    <scope>NUCLEOTIDE SEQUENCE [LARGE SCALE GENOMIC DNA]</scope>
</reference>
<protein>
    <recommendedName>
        <fullName evidence="3">DNA polymerase III subunit gamma/tau</fullName>
        <ecNumber evidence="3">2.7.7.7</ecNumber>
    </recommendedName>
</protein>
<comment type="function">
    <text evidence="3">DNA polymerase III is a complex, multichain enzyme responsible for most of the replicative synthesis in bacteria. This DNA polymerase also exhibits 3' to 5' exonuclease activity.</text>
</comment>
<evidence type="ECO:0000313" key="5">
    <source>
        <dbReference type="EMBL" id="OGD83438.1"/>
    </source>
</evidence>
<comment type="subunit">
    <text evidence="3">DNA polymerase III contains a core (composed of alpha, epsilon and theta chains) that associates with a tau subunit. This core dimerizes to form the POLIII' complex. PolIII' associates with the gamma complex (composed of gamma, delta, delta', psi and chi chains) and with the beta chain to form the complete DNA polymerase III complex.</text>
</comment>